<dbReference type="RefSeq" id="WP_084660210.1">
    <property type="nucleotide sequence ID" value="NZ_FQUL01000010.1"/>
</dbReference>
<evidence type="ECO:0000313" key="5">
    <source>
        <dbReference type="Proteomes" id="UP000184295"/>
    </source>
</evidence>
<dbReference type="EMBL" id="FQUL01000010">
    <property type="protein sequence ID" value="SHE56093.1"/>
    <property type="molecule type" value="Genomic_DNA"/>
</dbReference>
<evidence type="ECO:0000256" key="1">
    <source>
        <dbReference type="ARBA" id="ARBA00023125"/>
    </source>
</evidence>
<protein>
    <submittedName>
        <fullName evidence="4">Transcriptional regulator, TetR family</fullName>
    </submittedName>
</protein>
<dbReference type="STRING" id="1121881.SAMN02745225_00976"/>
<keyword evidence="1 2" id="KW-0238">DNA-binding</keyword>
<dbReference type="AlphaFoldDB" id="A0A1M4UHQ2"/>
<feature type="domain" description="HTH tetR-type" evidence="3">
    <location>
        <begin position="14"/>
        <end position="74"/>
    </location>
</feature>
<dbReference type="InterPro" id="IPR050624">
    <property type="entry name" value="HTH-type_Tx_Regulator"/>
</dbReference>
<dbReference type="PRINTS" id="PR00455">
    <property type="entry name" value="HTHTETR"/>
</dbReference>
<evidence type="ECO:0000256" key="2">
    <source>
        <dbReference type="PROSITE-ProRule" id="PRU00335"/>
    </source>
</evidence>
<dbReference type="GO" id="GO:0003677">
    <property type="term" value="F:DNA binding"/>
    <property type="evidence" value="ECO:0007669"/>
    <property type="project" value="UniProtKB-UniRule"/>
</dbReference>
<sequence length="214" mass="24393">MTSASKDTGSEQSTKVRTRIRNTAADLFARHSYPTTSMTEIARVSGVSKSLIYHYYQDKAALLYDISNSHVQSLLRLVKESEQMSFSEPLKELQYLITRFMKEYETASNYHTVLVQDLKFLPTSQGEVVLRAQRRIVDHFTKVVLATNCDLVANDKVVARTLTMLLFGMMNWTFTWLDPNGTFSFAQVGEIVERVFLSAITTAPGLKVIQEERY</sequence>
<dbReference type="OrthoDB" id="1669699at2"/>
<dbReference type="InterPro" id="IPR036271">
    <property type="entry name" value="Tet_transcr_reg_TetR-rel_C_sf"/>
</dbReference>
<accession>A0A1M4UHQ2</accession>
<dbReference type="Pfam" id="PF17932">
    <property type="entry name" value="TetR_C_24"/>
    <property type="match status" value="1"/>
</dbReference>
<name>A0A1M4UHQ2_9ACTN</name>
<dbReference type="Gene3D" id="1.10.10.60">
    <property type="entry name" value="Homeodomain-like"/>
    <property type="match status" value="1"/>
</dbReference>
<reference evidence="5" key="1">
    <citation type="submission" date="2016-11" db="EMBL/GenBank/DDBJ databases">
        <authorList>
            <person name="Varghese N."/>
            <person name="Submissions S."/>
        </authorList>
    </citation>
    <scope>NUCLEOTIDE SEQUENCE [LARGE SCALE GENOMIC DNA]</scope>
    <source>
        <strain evidence="5">DSM 19514</strain>
    </source>
</reference>
<gene>
    <name evidence="4" type="ORF">SAMN02745225_00976</name>
</gene>
<dbReference type="Proteomes" id="UP000184295">
    <property type="component" value="Unassembled WGS sequence"/>
</dbReference>
<dbReference type="PANTHER" id="PTHR43479:SF11">
    <property type="entry name" value="ACREF_ENVCD OPERON REPRESSOR-RELATED"/>
    <property type="match status" value="1"/>
</dbReference>
<feature type="DNA-binding region" description="H-T-H motif" evidence="2">
    <location>
        <begin position="37"/>
        <end position="56"/>
    </location>
</feature>
<dbReference type="Pfam" id="PF00440">
    <property type="entry name" value="TetR_N"/>
    <property type="match status" value="1"/>
</dbReference>
<dbReference type="InterPro" id="IPR009057">
    <property type="entry name" value="Homeodomain-like_sf"/>
</dbReference>
<dbReference type="InterPro" id="IPR001647">
    <property type="entry name" value="HTH_TetR"/>
</dbReference>
<evidence type="ECO:0000259" key="3">
    <source>
        <dbReference type="PROSITE" id="PS50977"/>
    </source>
</evidence>
<organism evidence="4 5">
    <name type="scientific">Ferrithrix thermotolerans DSM 19514</name>
    <dbReference type="NCBI Taxonomy" id="1121881"/>
    <lineage>
        <taxon>Bacteria</taxon>
        <taxon>Bacillati</taxon>
        <taxon>Actinomycetota</taxon>
        <taxon>Acidimicrobiia</taxon>
        <taxon>Acidimicrobiales</taxon>
        <taxon>Acidimicrobiaceae</taxon>
        <taxon>Ferrithrix</taxon>
    </lineage>
</organism>
<dbReference type="SUPFAM" id="SSF48498">
    <property type="entry name" value="Tetracyclin repressor-like, C-terminal domain"/>
    <property type="match status" value="1"/>
</dbReference>
<dbReference type="SUPFAM" id="SSF46689">
    <property type="entry name" value="Homeodomain-like"/>
    <property type="match status" value="1"/>
</dbReference>
<dbReference type="InterPro" id="IPR041490">
    <property type="entry name" value="KstR2_TetR_C"/>
</dbReference>
<proteinExistence type="predicted"/>
<dbReference type="Gene3D" id="1.10.357.10">
    <property type="entry name" value="Tetracycline Repressor, domain 2"/>
    <property type="match status" value="1"/>
</dbReference>
<keyword evidence="5" id="KW-1185">Reference proteome</keyword>
<dbReference type="PROSITE" id="PS50977">
    <property type="entry name" value="HTH_TETR_2"/>
    <property type="match status" value="1"/>
</dbReference>
<dbReference type="PANTHER" id="PTHR43479">
    <property type="entry name" value="ACREF/ENVCD OPERON REPRESSOR-RELATED"/>
    <property type="match status" value="1"/>
</dbReference>
<evidence type="ECO:0000313" key="4">
    <source>
        <dbReference type="EMBL" id="SHE56093.1"/>
    </source>
</evidence>